<dbReference type="Gene3D" id="1.50.10.20">
    <property type="match status" value="2"/>
</dbReference>
<dbReference type="NCBIfam" id="TIGR03463">
    <property type="entry name" value="osq_cycl"/>
    <property type="match status" value="1"/>
</dbReference>
<keyword evidence="3" id="KW-0677">Repeat</keyword>
<dbReference type="SUPFAM" id="SSF48239">
    <property type="entry name" value="Terpenoid cyclases/Protein prenyltransferases"/>
    <property type="match status" value="2"/>
</dbReference>
<dbReference type="InterPro" id="IPR008930">
    <property type="entry name" value="Terpenoid_cyclase/PrenylTrfase"/>
</dbReference>
<organism evidence="6 7">
    <name type="scientific">Gemmata algarum</name>
    <dbReference type="NCBI Taxonomy" id="2975278"/>
    <lineage>
        <taxon>Bacteria</taxon>
        <taxon>Pseudomonadati</taxon>
        <taxon>Planctomycetota</taxon>
        <taxon>Planctomycetia</taxon>
        <taxon>Gemmatales</taxon>
        <taxon>Gemmataceae</taxon>
        <taxon>Gemmata</taxon>
    </lineage>
</organism>
<evidence type="ECO:0000256" key="2">
    <source>
        <dbReference type="ARBA" id="ARBA00009755"/>
    </source>
</evidence>
<dbReference type="InterPro" id="IPR032696">
    <property type="entry name" value="SQ_cyclase_C"/>
</dbReference>
<evidence type="ECO:0000313" key="7">
    <source>
        <dbReference type="Proteomes" id="UP001272242"/>
    </source>
</evidence>
<feature type="domain" description="Squalene cyclase C-terminal" evidence="4">
    <location>
        <begin position="315"/>
        <end position="641"/>
    </location>
</feature>
<accession>A0ABU5EU99</accession>
<dbReference type="EMBL" id="JAXBLV010000013">
    <property type="protein sequence ID" value="MDY3558032.1"/>
    <property type="molecule type" value="Genomic_DNA"/>
</dbReference>
<dbReference type="RefSeq" id="WP_320685009.1">
    <property type="nucleotide sequence ID" value="NZ_JAXBLV010000013.1"/>
</dbReference>
<evidence type="ECO:0000259" key="4">
    <source>
        <dbReference type="Pfam" id="PF13243"/>
    </source>
</evidence>
<dbReference type="Proteomes" id="UP001272242">
    <property type="component" value="Unassembled WGS sequence"/>
</dbReference>
<comment type="similarity">
    <text evidence="2">Belongs to the terpene cyclase/mutase family.</text>
</comment>
<dbReference type="Pfam" id="PF13243">
    <property type="entry name" value="SQHop_cyclase_C"/>
    <property type="match status" value="1"/>
</dbReference>
<protein>
    <submittedName>
        <fullName evidence="6">2,3-oxidosqualene cyclase</fullName>
    </submittedName>
</protein>
<gene>
    <name evidence="6" type="ORF">R5W23_000752</name>
</gene>
<dbReference type="PANTHER" id="PTHR11764">
    <property type="entry name" value="TERPENE CYCLASE/MUTASE FAMILY MEMBER"/>
    <property type="match status" value="1"/>
</dbReference>
<evidence type="ECO:0000256" key="3">
    <source>
        <dbReference type="ARBA" id="ARBA00022737"/>
    </source>
</evidence>
<proteinExistence type="inferred from homology"/>
<comment type="caution">
    <text evidence="6">The sequence shown here is derived from an EMBL/GenBank/DDBJ whole genome shotgun (WGS) entry which is preliminary data.</text>
</comment>
<dbReference type="Pfam" id="PF13249">
    <property type="entry name" value="SQHop_cyclase_N"/>
    <property type="match status" value="1"/>
</dbReference>
<comment type="pathway">
    <text evidence="1">Secondary metabolite biosynthesis; hopanoid biosynthesis.</text>
</comment>
<evidence type="ECO:0000259" key="5">
    <source>
        <dbReference type="Pfam" id="PF13249"/>
    </source>
</evidence>
<dbReference type="InterPro" id="IPR032697">
    <property type="entry name" value="SQ_cyclase_N"/>
</dbReference>
<keyword evidence="7" id="KW-1185">Reference proteome</keyword>
<dbReference type="NCBIfam" id="TIGR01787">
    <property type="entry name" value="squalene_cyclas"/>
    <property type="match status" value="1"/>
</dbReference>
<reference evidence="7" key="1">
    <citation type="journal article" date="2023" name="Mar. Drugs">
        <title>Gemmata algarum, a Novel Planctomycete Isolated from an Algal Mat, Displays Antimicrobial Activity.</title>
        <authorList>
            <person name="Kumar G."/>
            <person name="Kallscheuer N."/>
            <person name="Kashif M."/>
            <person name="Ahamad S."/>
            <person name="Jagadeeshwari U."/>
            <person name="Pannikurungottu S."/>
            <person name="Haufschild T."/>
            <person name="Kabuu M."/>
            <person name="Sasikala C."/>
            <person name="Jogler C."/>
            <person name="Ramana C."/>
        </authorList>
    </citation>
    <scope>NUCLEOTIDE SEQUENCE [LARGE SCALE GENOMIC DNA]</scope>
    <source>
        <strain evidence="7">JC673</strain>
    </source>
</reference>
<evidence type="ECO:0000313" key="6">
    <source>
        <dbReference type="EMBL" id="MDY3558032.1"/>
    </source>
</evidence>
<dbReference type="InterPro" id="IPR017826">
    <property type="entry name" value="2-3-oxidosqualene_cyclase"/>
</dbReference>
<evidence type="ECO:0000256" key="1">
    <source>
        <dbReference type="ARBA" id="ARBA00004999"/>
    </source>
</evidence>
<sequence>MPHDPTARAAARLTETQQPAGCWEGEMIWCPVVTAQVAITRHVVGMPFSDADAAKIIRHFEFSQLPNGAFGLHPEHPGSVFVTTLVYVAARCLGVSAEHAVTAKAREWLHAQPGGVLSAPTWGKFWLTLLGLYGRDGLRPLLPELALLPKAFPVHPVRFYCHTRYVYLAMSLLQGAHATFDLGPLRADLERELYGPLVVPESFRQYRYRLAETDAFEPPNLLIRAAERVMGWYDRVALPGLRRAALKRCADLIDLDLDATGHLTLSPVNGTLNVLALFARGADREVIAKCVSGFEFYRFDDPERGLRYSGGRTRTWDTGFALEALLANPAVASANRDAVHRGYRFLAAHQMSKSVAGRDPSFPDTARGGWCLGDGGHAWPVSDCTAEALAAVLSAPAQGTAPEERIPDARLIQAAEFILTRQNRDGGFGSYERARSPRWLERMNPSEMFTRCMTDQSYIECTGSCLVALGRFRKAIPHHAAGRISRAMNRGARFLLSRQRPDGAFPGAWGVYLTYGTFHAVRGLRAAGYAPSHRALQRTAGWLLATQKRDGGWGEDYHGCLRQEYVEHPESQATMTSWAIVALCETVGAGHPAVQKGAAWLVSRQRADGSYPREAVNGVFFGTAMLDYDLYRAYFPTWALALASGTTVKS</sequence>
<dbReference type="InterPro" id="IPR018333">
    <property type="entry name" value="Squalene_cyclase"/>
</dbReference>
<name>A0ABU5EU99_9BACT</name>
<dbReference type="PANTHER" id="PTHR11764:SF20">
    <property type="entry name" value="LANOSTEROL SYNTHASE"/>
    <property type="match status" value="1"/>
</dbReference>
<feature type="domain" description="Squalene cyclase N-terminal" evidence="5">
    <location>
        <begin position="7"/>
        <end position="296"/>
    </location>
</feature>